<evidence type="ECO:0000313" key="6">
    <source>
        <dbReference type="EMBL" id="KOC64428.1"/>
    </source>
</evidence>
<dbReference type="EMBL" id="KQ414670">
    <property type="protein sequence ID" value="KOC64428.1"/>
    <property type="molecule type" value="Genomic_DNA"/>
</dbReference>
<dbReference type="PANTHER" id="PTHR12425:SF5">
    <property type="entry name" value="SYNEMBRYN"/>
    <property type="match status" value="1"/>
</dbReference>
<dbReference type="SUPFAM" id="SSF48371">
    <property type="entry name" value="ARM repeat"/>
    <property type="match status" value="1"/>
</dbReference>
<dbReference type="STRING" id="597456.A0A0L7R0R1"/>
<dbReference type="GO" id="GO:0001965">
    <property type="term" value="F:G-protein alpha-subunit binding"/>
    <property type="evidence" value="ECO:0007669"/>
    <property type="project" value="TreeGrafter"/>
</dbReference>
<dbReference type="Proteomes" id="UP000053825">
    <property type="component" value="Unassembled WGS sequence"/>
</dbReference>
<dbReference type="OrthoDB" id="5585685at2759"/>
<keyword evidence="7" id="KW-1185">Reference proteome</keyword>
<sequence>MDVLVEKIVSDTNNQFLKGIISFQENYESRTTFEELNKEQLREKLWKILFHYLSDNTQSFIRYNCLSTLRILSRDKTNINDLVTDERINVILDNAALKDANINQNTYTNVTIEALKLLCNLIFNSTRVQQVIPTTSCLSCVIKHMKKYSNVIPQEVMLFNTRIIFLITALNISMRQIVKTELNGDECLIKMLESSVQCEDEKLYTLKEDTATLSCEVLKALFNLYINSSDSVEEEEKTKSLVLILYKLLLSKCEKKDDLHSNIANLLTVIPHGYYSTIIPPTKENHRYVYQGMDMSAVYVLLKFLDKRLNYKDDLIGNLSPIVTAFIRMVKAERLIRKYTRLQILPPLMDVMHRPEEGTTLRAKLCKLLTSPLTELRDLVAEFLFILCKENVTRMVKYTGYGNAAGMFANKGLLGTNKRKSAYSSESEDSETEEYLKYKEQINPVTGCFEHPKPNPLEGMTEEQKEYEALQLVGLVDKLTREGLVQPCRIGEDGKPKPIEHVLELQEELPKQQYGHRDSDSD</sequence>
<dbReference type="AlphaFoldDB" id="A0A0L7R0R1"/>
<reference evidence="6 7" key="1">
    <citation type="submission" date="2015-07" db="EMBL/GenBank/DDBJ databases">
        <title>The genome of Habropoda laboriosa.</title>
        <authorList>
            <person name="Pan H."/>
            <person name="Kapheim K."/>
        </authorList>
    </citation>
    <scope>NUCLEOTIDE SEQUENCE [LARGE SCALE GENOMIC DNA]</scope>
    <source>
        <strain evidence="6">0110345459</strain>
    </source>
</reference>
<comment type="subcellular location">
    <subcellularLocation>
        <location evidence="1">Cytoplasm</location>
        <location evidence="1">Cell cortex</location>
    </subcellularLocation>
</comment>
<dbReference type="GO" id="GO:0005085">
    <property type="term" value="F:guanyl-nucleotide exchange factor activity"/>
    <property type="evidence" value="ECO:0007669"/>
    <property type="project" value="UniProtKB-KW"/>
</dbReference>
<dbReference type="PANTHER" id="PTHR12425">
    <property type="entry name" value="SYNEMBRYN"/>
    <property type="match status" value="1"/>
</dbReference>
<organism evidence="6 7">
    <name type="scientific">Habropoda laboriosa</name>
    <dbReference type="NCBI Taxonomy" id="597456"/>
    <lineage>
        <taxon>Eukaryota</taxon>
        <taxon>Metazoa</taxon>
        <taxon>Ecdysozoa</taxon>
        <taxon>Arthropoda</taxon>
        <taxon>Hexapoda</taxon>
        <taxon>Insecta</taxon>
        <taxon>Pterygota</taxon>
        <taxon>Neoptera</taxon>
        <taxon>Endopterygota</taxon>
        <taxon>Hymenoptera</taxon>
        <taxon>Apocrita</taxon>
        <taxon>Aculeata</taxon>
        <taxon>Apoidea</taxon>
        <taxon>Anthophila</taxon>
        <taxon>Apidae</taxon>
        <taxon>Habropoda</taxon>
    </lineage>
</organism>
<accession>A0A0L7R0R1</accession>
<evidence type="ECO:0000313" key="7">
    <source>
        <dbReference type="Proteomes" id="UP000053825"/>
    </source>
</evidence>
<evidence type="ECO:0000256" key="1">
    <source>
        <dbReference type="ARBA" id="ARBA00004544"/>
    </source>
</evidence>
<keyword evidence="4" id="KW-0344">Guanine-nucleotide releasing factor</keyword>
<dbReference type="Pfam" id="PF10165">
    <property type="entry name" value="Ric8"/>
    <property type="match status" value="1"/>
</dbReference>
<dbReference type="GO" id="GO:0007186">
    <property type="term" value="P:G protein-coupled receptor signaling pathway"/>
    <property type="evidence" value="ECO:0007669"/>
    <property type="project" value="TreeGrafter"/>
</dbReference>
<proteinExistence type="inferred from homology"/>
<keyword evidence="3" id="KW-0963">Cytoplasm</keyword>
<keyword evidence="5" id="KW-0143">Chaperone</keyword>
<dbReference type="InterPro" id="IPR008376">
    <property type="entry name" value="Chaperone_Ric-8_A/B"/>
</dbReference>
<dbReference type="PRINTS" id="PR01802">
    <property type="entry name" value="SYNEMBRYN"/>
</dbReference>
<comment type="similarity">
    <text evidence="2">Belongs to the synembryn family.</text>
</comment>
<dbReference type="InterPro" id="IPR019318">
    <property type="entry name" value="Gua_nucleotide_exch_fac_Ric8"/>
</dbReference>
<evidence type="ECO:0000256" key="5">
    <source>
        <dbReference type="ARBA" id="ARBA00023186"/>
    </source>
</evidence>
<dbReference type="Gene3D" id="1.25.10.10">
    <property type="entry name" value="Leucine-rich Repeat Variant"/>
    <property type="match status" value="1"/>
</dbReference>
<evidence type="ECO:0000256" key="4">
    <source>
        <dbReference type="ARBA" id="ARBA00022658"/>
    </source>
</evidence>
<protein>
    <submittedName>
        <fullName evidence="6">Synembryn-A</fullName>
    </submittedName>
</protein>
<dbReference type="InterPro" id="IPR011989">
    <property type="entry name" value="ARM-like"/>
</dbReference>
<evidence type="ECO:0000256" key="3">
    <source>
        <dbReference type="ARBA" id="ARBA00022490"/>
    </source>
</evidence>
<gene>
    <name evidence="6" type="ORF">WH47_01596</name>
</gene>
<name>A0A0L7R0R1_9HYME</name>
<dbReference type="GO" id="GO:0005938">
    <property type="term" value="C:cell cortex"/>
    <property type="evidence" value="ECO:0007669"/>
    <property type="project" value="UniProtKB-SubCell"/>
</dbReference>
<dbReference type="InterPro" id="IPR016024">
    <property type="entry name" value="ARM-type_fold"/>
</dbReference>
<evidence type="ECO:0000256" key="2">
    <source>
        <dbReference type="ARBA" id="ARBA00009049"/>
    </source>
</evidence>